<dbReference type="Pfam" id="PF08457">
    <property type="entry name" value="Sfi1"/>
    <property type="match status" value="1"/>
</dbReference>
<dbReference type="Proteomes" id="UP001172673">
    <property type="component" value="Unassembled WGS sequence"/>
</dbReference>
<organism evidence="4 5">
    <name type="scientific">Cladophialophora chaetospira</name>
    <dbReference type="NCBI Taxonomy" id="386627"/>
    <lineage>
        <taxon>Eukaryota</taxon>
        <taxon>Fungi</taxon>
        <taxon>Dikarya</taxon>
        <taxon>Ascomycota</taxon>
        <taxon>Pezizomycotina</taxon>
        <taxon>Eurotiomycetes</taxon>
        <taxon>Chaetothyriomycetidae</taxon>
        <taxon>Chaetothyriales</taxon>
        <taxon>Herpotrichiellaceae</taxon>
        <taxon>Cladophialophora</taxon>
    </lineage>
</organism>
<dbReference type="InterPro" id="IPR013665">
    <property type="entry name" value="Sfi1_dom"/>
</dbReference>
<accession>A0AA38XBY3</accession>
<name>A0AA38XBY3_9EURO</name>
<evidence type="ECO:0000259" key="3">
    <source>
        <dbReference type="Pfam" id="PF08457"/>
    </source>
</evidence>
<evidence type="ECO:0000256" key="2">
    <source>
        <dbReference type="SAM" id="MobiDB-lite"/>
    </source>
</evidence>
<keyword evidence="5" id="KW-1185">Reference proteome</keyword>
<reference evidence="4" key="1">
    <citation type="submission" date="2022-10" db="EMBL/GenBank/DDBJ databases">
        <title>Culturing micro-colonial fungi from biological soil crusts in the Mojave desert and describing Neophaeococcomyces mojavensis, and introducing the new genera and species Taxawa tesnikishii.</title>
        <authorList>
            <person name="Kurbessoian T."/>
            <person name="Stajich J.E."/>
        </authorList>
    </citation>
    <scope>NUCLEOTIDE SEQUENCE</scope>
    <source>
        <strain evidence="4">TK_41</strain>
    </source>
</reference>
<feature type="coiled-coil region" evidence="1">
    <location>
        <begin position="491"/>
        <end position="518"/>
    </location>
</feature>
<evidence type="ECO:0000313" key="5">
    <source>
        <dbReference type="Proteomes" id="UP001172673"/>
    </source>
</evidence>
<proteinExistence type="predicted"/>
<evidence type="ECO:0000256" key="1">
    <source>
        <dbReference type="SAM" id="Coils"/>
    </source>
</evidence>
<evidence type="ECO:0000313" key="4">
    <source>
        <dbReference type="EMBL" id="KAJ9610638.1"/>
    </source>
</evidence>
<feature type="domain" description="Sfi1 spindle body" evidence="3">
    <location>
        <begin position="275"/>
        <end position="527"/>
    </location>
</feature>
<dbReference type="EMBL" id="JAPDRK010000007">
    <property type="protein sequence ID" value="KAJ9610638.1"/>
    <property type="molecule type" value="Genomic_DNA"/>
</dbReference>
<dbReference type="AlphaFoldDB" id="A0AA38XBY3"/>
<keyword evidence="1" id="KW-0175">Coiled coil</keyword>
<protein>
    <recommendedName>
        <fullName evidence="3">Sfi1 spindle body domain-containing protein</fullName>
    </recommendedName>
</protein>
<sequence length="584" mass="66231">MTPDELADFASRVASFSSDQIDRLHSLVVGVQEGATATDPTSLVEAWRALESQRGATKVVSGEECLDFIMGVASVDVGTPLPAKFFEILQWANIRLAFSTTSSPPPTPTTMESVDSNDPLWQQAVAVDRQRLAQQVISVWRGAVRERREDFLAREYPEANEAADRRYRNVLARRVIGHWRGHVLRIREMEATADAFRRDHDARRALKAWTLAAREQLLARVRQERAAFKALARWREQTAEIRQMNQVADDHRSRQAAINALSSLSNASTAIRSSESLAVVVYEGNLARKVFDKWLSNLHDNQANEARADAAADFFAAKHAIQRIRARAQARIRQNKIAAARTFVIAVEYVHKWRAAVKAIKHAKYEAAYKQMRSKVKRNIAQAALDTWRAKTKRIQEMNSTADEFRTRKDDDNAKTTAHNAIVTMYNRTEQTQEAERQADLRYNQNLVNRLGIFGENWLQPTRQILANQQIADEYRDTRTASYASGVLRNMRNTTFRVKRLEEDADTLLQRNENKRALTVLQGWRRKVRGPEGDEDAERQPMIPTTPAARRSQLLASTTPAYTPAAGLFAASGRLIEEEAEEDE</sequence>
<feature type="region of interest" description="Disordered" evidence="2">
    <location>
        <begin position="529"/>
        <end position="551"/>
    </location>
</feature>
<gene>
    <name evidence="4" type="ORF">H2200_005415</name>
</gene>
<comment type="caution">
    <text evidence="4">The sequence shown here is derived from an EMBL/GenBank/DDBJ whole genome shotgun (WGS) entry which is preliminary data.</text>
</comment>